<proteinExistence type="predicted"/>
<evidence type="ECO:0000313" key="1">
    <source>
        <dbReference type="EMBL" id="KAI3374621.1"/>
    </source>
</evidence>
<reference evidence="1" key="1">
    <citation type="submission" date="2022-04" db="EMBL/GenBank/DDBJ databases">
        <title>Jade perch genome.</title>
        <authorList>
            <person name="Chao B."/>
        </authorList>
    </citation>
    <scope>NUCLEOTIDE SEQUENCE</scope>
    <source>
        <strain evidence="1">CB-2022</strain>
    </source>
</reference>
<evidence type="ECO:0000313" key="2">
    <source>
        <dbReference type="Proteomes" id="UP000831701"/>
    </source>
</evidence>
<name>A0ACB8X3C9_9TELE</name>
<feature type="non-terminal residue" evidence="1">
    <location>
        <position position="103"/>
    </location>
</feature>
<keyword evidence="2" id="KW-1185">Reference proteome</keyword>
<gene>
    <name evidence="1" type="ORF">L3Q82_021197</name>
</gene>
<sequence length="103" mass="11938">AYVWIQLHYKVKVCITVIGLISDNDESHCRAEFEHLTASHVLQLPGDPTSQRTWLQDWTANTSSLIKKAHQLIKNLFFLRTLKKNHQSTEEPSVHCHPRQLLP</sequence>
<dbReference type="Proteomes" id="UP000831701">
    <property type="component" value="Chromosome 3"/>
</dbReference>
<organism evidence="1 2">
    <name type="scientific">Scortum barcoo</name>
    <name type="common">barcoo grunter</name>
    <dbReference type="NCBI Taxonomy" id="214431"/>
    <lineage>
        <taxon>Eukaryota</taxon>
        <taxon>Metazoa</taxon>
        <taxon>Chordata</taxon>
        <taxon>Craniata</taxon>
        <taxon>Vertebrata</taxon>
        <taxon>Euteleostomi</taxon>
        <taxon>Actinopterygii</taxon>
        <taxon>Neopterygii</taxon>
        <taxon>Teleostei</taxon>
        <taxon>Neoteleostei</taxon>
        <taxon>Acanthomorphata</taxon>
        <taxon>Eupercaria</taxon>
        <taxon>Centrarchiformes</taxon>
        <taxon>Terapontoidei</taxon>
        <taxon>Terapontidae</taxon>
        <taxon>Scortum</taxon>
    </lineage>
</organism>
<accession>A0ACB8X3C9</accession>
<feature type="non-terminal residue" evidence="1">
    <location>
        <position position="1"/>
    </location>
</feature>
<dbReference type="EMBL" id="CM041533">
    <property type="protein sequence ID" value="KAI3374621.1"/>
    <property type="molecule type" value="Genomic_DNA"/>
</dbReference>
<protein>
    <submittedName>
        <fullName evidence="1">Uncharacterized protein</fullName>
    </submittedName>
</protein>
<comment type="caution">
    <text evidence="1">The sequence shown here is derived from an EMBL/GenBank/DDBJ whole genome shotgun (WGS) entry which is preliminary data.</text>
</comment>